<protein>
    <recommendedName>
        <fullName evidence="1">Protein Smg homolog</fullName>
    </recommendedName>
</protein>
<dbReference type="Proteomes" id="UP000198672">
    <property type="component" value="Unassembled WGS sequence"/>
</dbReference>
<evidence type="ECO:0000256" key="1">
    <source>
        <dbReference type="HAMAP-Rule" id="MF_00598"/>
    </source>
</evidence>
<dbReference type="Pfam" id="PF04361">
    <property type="entry name" value="DUF494"/>
    <property type="match status" value="1"/>
</dbReference>
<dbReference type="AlphaFoldDB" id="A0A1H3G7L4"/>
<accession>A0A1H3G7L4</accession>
<gene>
    <name evidence="1" type="primary">smg</name>
    <name evidence="2" type="ORF">SAMN05421644_12323</name>
</gene>
<keyword evidence="3" id="KW-1185">Reference proteome</keyword>
<dbReference type="HAMAP" id="MF_00598">
    <property type="entry name" value="Smg"/>
    <property type="match status" value="1"/>
</dbReference>
<organism evidence="2 3">
    <name type="scientific">Allochromatium warmingii</name>
    <name type="common">Chromatium warmingii</name>
    <dbReference type="NCBI Taxonomy" id="61595"/>
    <lineage>
        <taxon>Bacteria</taxon>
        <taxon>Pseudomonadati</taxon>
        <taxon>Pseudomonadota</taxon>
        <taxon>Gammaproteobacteria</taxon>
        <taxon>Chromatiales</taxon>
        <taxon>Chromatiaceae</taxon>
        <taxon>Allochromatium</taxon>
    </lineage>
</organism>
<dbReference type="PANTHER" id="PTHR38692">
    <property type="entry name" value="PROTEIN SMG"/>
    <property type="match status" value="1"/>
</dbReference>
<dbReference type="RefSeq" id="WP_091333838.1">
    <property type="nucleotide sequence ID" value="NZ_FNOW01000023.1"/>
</dbReference>
<evidence type="ECO:0000313" key="2">
    <source>
        <dbReference type="EMBL" id="SDX99323.1"/>
    </source>
</evidence>
<sequence length="158" mass="18156">MNENMVDVLIYLYEHYMDGEQQPPVAQSDLEDELSQAGFSQSEIDKALHWLDELALGVEAAHEHAPLSESIRIYSEQECEKLDLEARGMLMSLEHSGILDPISRELVIDRLLAIDHPQVLVEEVKWVALLVLMNRPGREEAFDQLEEMLYAEEPVYLH</sequence>
<dbReference type="EMBL" id="FNOW01000023">
    <property type="protein sequence ID" value="SDX99323.1"/>
    <property type="molecule type" value="Genomic_DNA"/>
</dbReference>
<dbReference type="InterPro" id="IPR007456">
    <property type="entry name" value="Smg"/>
</dbReference>
<evidence type="ECO:0000313" key="3">
    <source>
        <dbReference type="Proteomes" id="UP000198672"/>
    </source>
</evidence>
<comment type="similarity">
    <text evidence="1">Belongs to the Smg family.</text>
</comment>
<reference evidence="3" key="1">
    <citation type="submission" date="2016-10" db="EMBL/GenBank/DDBJ databases">
        <authorList>
            <person name="Varghese N."/>
            <person name="Submissions S."/>
        </authorList>
    </citation>
    <scope>NUCLEOTIDE SEQUENCE [LARGE SCALE GENOMIC DNA]</scope>
    <source>
        <strain evidence="3">DSM 173</strain>
    </source>
</reference>
<dbReference type="STRING" id="61595.SAMN05421644_12323"/>
<name>A0A1H3G7L4_ALLWA</name>
<proteinExistence type="inferred from homology"/>
<dbReference type="PANTHER" id="PTHR38692:SF1">
    <property type="entry name" value="PROTEIN SMG"/>
    <property type="match status" value="1"/>
</dbReference>
<dbReference type="OrthoDB" id="9788984at2"/>